<gene>
    <name evidence="1" type="ORF">OXD698_LOCUS52206</name>
</gene>
<evidence type="ECO:0000313" key="1">
    <source>
        <dbReference type="EMBL" id="CAF4413850.1"/>
    </source>
</evidence>
<dbReference type="Proteomes" id="UP000663844">
    <property type="component" value="Unassembled WGS sequence"/>
</dbReference>
<comment type="caution">
    <text evidence="1">The sequence shown here is derived from an EMBL/GenBank/DDBJ whole genome shotgun (WGS) entry which is preliminary data.</text>
</comment>
<dbReference type="AlphaFoldDB" id="A0A820PYW6"/>
<protein>
    <submittedName>
        <fullName evidence="1">Uncharacterized protein</fullName>
    </submittedName>
</protein>
<name>A0A820PYW6_9BILA</name>
<reference evidence="1" key="1">
    <citation type="submission" date="2021-02" db="EMBL/GenBank/DDBJ databases">
        <authorList>
            <person name="Nowell W R."/>
        </authorList>
    </citation>
    <scope>NUCLEOTIDE SEQUENCE</scope>
</reference>
<feature type="non-terminal residue" evidence="1">
    <location>
        <position position="1"/>
    </location>
</feature>
<proteinExistence type="predicted"/>
<accession>A0A820PYW6</accession>
<evidence type="ECO:0000313" key="2">
    <source>
        <dbReference type="Proteomes" id="UP000663844"/>
    </source>
</evidence>
<sequence length="110" mass="12478">SETAQKLEKISYILDDLRAKETDITQMMNATNGQISHLTADAIAEFYPEILDPNFNSKKKGGDDSEKPIAELLSYASSYTTEQLLARLSKAQIQNVNNEIDFFSKMLFFY</sequence>
<organism evidence="1 2">
    <name type="scientific">Adineta steineri</name>
    <dbReference type="NCBI Taxonomy" id="433720"/>
    <lineage>
        <taxon>Eukaryota</taxon>
        <taxon>Metazoa</taxon>
        <taxon>Spiralia</taxon>
        <taxon>Gnathifera</taxon>
        <taxon>Rotifera</taxon>
        <taxon>Eurotatoria</taxon>
        <taxon>Bdelloidea</taxon>
        <taxon>Adinetida</taxon>
        <taxon>Adinetidae</taxon>
        <taxon>Adineta</taxon>
    </lineage>
</organism>
<dbReference type="EMBL" id="CAJOAZ010027991">
    <property type="protein sequence ID" value="CAF4413850.1"/>
    <property type="molecule type" value="Genomic_DNA"/>
</dbReference>